<accession>A0A3P8A4T8</accession>
<sequence length="69" mass="7976">MNPGSAFYFIWDSSARHVCISELMFTLELEPSTIRFKHHLVIHLATESRWLVACASTLRCMYIQLTSSK</sequence>
<evidence type="ECO:0000313" key="1">
    <source>
        <dbReference type="EMBL" id="VDO85923.1"/>
    </source>
</evidence>
<organism evidence="1 2">
    <name type="scientific">Schistosoma margrebowiei</name>
    <dbReference type="NCBI Taxonomy" id="48269"/>
    <lineage>
        <taxon>Eukaryota</taxon>
        <taxon>Metazoa</taxon>
        <taxon>Spiralia</taxon>
        <taxon>Lophotrochozoa</taxon>
        <taxon>Platyhelminthes</taxon>
        <taxon>Trematoda</taxon>
        <taxon>Digenea</taxon>
        <taxon>Strigeidida</taxon>
        <taxon>Schistosomatoidea</taxon>
        <taxon>Schistosomatidae</taxon>
        <taxon>Schistosoma</taxon>
    </lineage>
</organism>
<dbReference type="AlphaFoldDB" id="A0A3P8A4T8"/>
<reference evidence="1 2" key="1">
    <citation type="submission" date="2018-11" db="EMBL/GenBank/DDBJ databases">
        <authorList>
            <consortium name="Pathogen Informatics"/>
        </authorList>
    </citation>
    <scope>NUCLEOTIDE SEQUENCE [LARGE SCALE GENOMIC DNA]</scope>
    <source>
        <strain evidence="1 2">Zambia</strain>
    </source>
</reference>
<dbReference type="EMBL" id="UZAI01004377">
    <property type="protein sequence ID" value="VDO85923.1"/>
    <property type="molecule type" value="Genomic_DNA"/>
</dbReference>
<gene>
    <name evidence="1" type="ORF">SMRZ_LOCUS9342</name>
</gene>
<evidence type="ECO:0000313" key="2">
    <source>
        <dbReference type="Proteomes" id="UP000277204"/>
    </source>
</evidence>
<proteinExistence type="predicted"/>
<dbReference type="Proteomes" id="UP000277204">
    <property type="component" value="Unassembled WGS sequence"/>
</dbReference>
<keyword evidence="2" id="KW-1185">Reference proteome</keyword>
<protein>
    <submittedName>
        <fullName evidence="1">Uncharacterized protein</fullName>
    </submittedName>
</protein>
<name>A0A3P8A4T8_9TREM</name>